<reference evidence="2" key="1">
    <citation type="submission" date="2019-11" db="EMBL/GenBank/DDBJ databases">
        <authorList>
            <person name="Feng L."/>
        </authorList>
    </citation>
    <scope>NUCLEOTIDE SEQUENCE</scope>
    <source>
        <strain evidence="2">ElimosumLFYP34</strain>
    </source>
</reference>
<evidence type="ECO:0000313" key="2">
    <source>
        <dbReference type="EMBL" id="VYU44220.1"/>
    </source>
</evidence>
<evidence type="ECO:0000256" key="1">
    <source>
        <dbReference type="SAM" id="MobiDB-lite"/>
    </source>
</evidence>
<proteinExistence type="predicted"/>
<dbReference type="AlphaFoldDB" id="A0A6N3ESX0"/>
<dbReference type="EMBL" id="CACRTR010000012">
    <property type="protein sequence ID" value="VYU44220.1"/>
    <property type="molecule type" value="Genomic_DNA"/>
</dbReference>
<organism evidence="2">
    <name type="scientific">Eubacterium limosum</name>
    <dbReference type="NCBI Taxonomy" id="1736"/>
    <lineage>
        <taxon>Bacteria</taxon>
        <taxon>Bacillati</taxon>
        <taxon>Bacillota</taxon>
        <taxon>Clostridia</taxon>
        <taxon>Eubacteriales</taxon>
        <taxon>Eubacteriaceae</taxon>
        <taxon>Eubacterium</taxon>
    </lineage>
</organism>
<sequence length="314" mass="36391">MNKFENVDIIASLDAIMRQNTAFYRNDFEIDKEIIKKAAASPAAEDKRLLWLSRPSGTYCFRERDVFLKDTRQHNTWRFYGEQTRDNVLAYAVTITGTEGGKIKGDLYELDYPQHFKHVAEQALPADTVTLLYEHGSRTQPAKQRFDGYPYPQLGEFVRGETQPNDPDALRFLLQQEQRERERLKPGDFKEHTAALHDSLITREAERILLKLQDLKEPNSPNKTHFMVELSPYFTEIASSRDTDRLLSMLPFKKLSLSNLKERHGIYAFLPKDENRDKGLRKPRQSIRAQLAADREKTAPKKAAAKSKHHDMEV</sequence>
<feature type="region of interest" description="Disordered" evidence="1">
    <location>
        <begin position="275"/>
        <end position="314"/>
    </location>
</feature>
<accession>A0A6N3ESX0</accession>
<feature type="compositionally biased region" description="Basic residues" evidence="1">
    <location>
        <begin position="303"/>
        <end position="314"/>
    </location>
</feature>
<protein>
    <submittedName>
        <fullName evidence="2">Uncharacterized protein</fullName>
    </submittedName>
</protein>
<name>A0A6N3ESX0_EUBLI</name>
<gene>
    <name evidence="2" type="ORF">ELLFYP34_00160</name>
</gene>